<dbReference type="Proteomes" id="UP000320496">
    <property type="component" value="Chromosome"/>
</dbReference>
<keyword evidence="3" id="KW-1185">Reference proteome</keyword>
<reference evidence="2 3" key="1">
    <citation type="submission" date="2019-02" db="EMBL/GenBank/DDBJ databases">
        <title>Deep-cultivation of Planctomycetes and their phenomic and genomic characterization uncovers novel biology.</title>
        <authorList>
            <person name="Wiegand S."/>
            <person name="Jogler M."/>
            <person name="Boedeker C."/>
            <person name="Pinto D."/>
            <person name="Vollmers J."/>
            <person name="Rivas-Marin E."/>
            <person name="Kohn T."/>
            <person name="Peeters S.H."/>
            <person name="Heuer A."/>
            <person name="Rast P."/>
            <person name="Oberbeckmann S."/>
            <person name="Bunk B."/>
            <person name="Jeske O."/>
            <person name="Meyerdierks A."/>
            <person name="Storesund J.E."/>
            <person name="Kallscheuer N."/>
            <person name="Luecker S."/>
            <person name="Lage O.M."/>
            <person name="Pohl T."/>
            <person name="Merkel B.J."/>
            <person name="Hornburger P."/>
            <person name="Mueller R.-W."/>
            <person name="Bruemmer F."/>
            <person name="Labrenz M."/>
            <person name="Spormann A.M."/>
            <person name="Op den Camp H."/>
            <person name="Overmann J."/>
            <person name="Amann R."/>
            <person name="Jetten M.S.M."/>
            <person name="Mascher T."/>
            <person name="Medema M.H."/>
            <person name="Devos D.P."/>
            <person name="Kaster A.-K."/>
            <person name="Ovreas L."/>
            <person name="Rohde M."/>
            <person name="Galperin M.Y."/>
            <person name="Jogler C."/>
        </authorList>
    </citation>
    <scope>NUCLEOTIDE SEQUENCE [LARGE SCALE GENOMIC DNA]</scope>
    <source>
        <strain evidence="2 3">Mal4</strain>
    </source>
</reference>
<dbReference type="RefSeq" id="WP_145367044.1">
    <property type="nucleotide sequence ID" value="NZ_CP036275.1"/>
</dbReference>
<dbReference type="AlphaFoldDB" id="A0A517Z1M0"/>
<sequence>MKRPSRKIALHLTPLLDLLLIVIFAQYMEVRQQETSTLQAAEAAAESREEAVTRLANLQEMHELASGELARAQQQAVELSMRNAQLREEAMRTEQALEQVRAQQRVVGELLTELYAIPQEDVERILDPTREPPIADSPEAQERLRQRFREMAEQDSGRMIMHLLSYEEIRKRCDVWKLHIDENNVATLDTGSRTFRFRVVPEQFEDHVFGLYKSLPQPKGLVIILYTYDRDTRVSITETIGQALQDLVGRMREDSGNRTRFEYADLGIRPE</sequence>
<evidence type="ECO:0000313" key="3">
    <source>
        <dbReference type="Proteomes" id="UP000320496"/>
    </source>
</evidence>
<dbReference type="OrthoDB" id="254153at2"/>
<protein>
    <submittedName>
        <fullName evidence="2">Uncharacterized protein</fullName>
    </submittedName>
</protein>
<feature type="coiled-coil region" evidence="1">
    <location>
        <begin position="41"/>
        <end position="103"/>
    </location>
</feature>
<dbReference type="EMBL" id="CP036275">
    <property type="protein sequence ID" value="QDU36377.1"/>
    <property type="molecule type" value="Genomic_DNA"/>
</dbReference>
<name>A0A517Z1M0_9PLAN</name>
<accession>A0A517Z1M0</accession>
<proteinExistence type="predicted"/>
<dbReference type="KEGG" id="mri:Mal4_06620"/>
<evidence type="ECO:0000256" key="1">
    <source>
        <dbReference type="SAM" id="Coils"/>
    </source>
</evidence>
<evidence type="ECO:0000313" key="2">
    <source>
        <dbReference type="EMBL" id="QDU36377.1"/>
    </source>
</evidence>
<organism evidence="2 3">
    <name type="scientific">Maioricimonas rarisocia</name>
    <dbReference type="NCBI Taxonomy" id="2528026"/>
    <lineage>
        <taxon>Bacteria</taxon>
        <taxon>Pseudomonadati</taxon>
        <taxon>Planctomycetota</taxon>
        <taxon>Planctomycetia</taxon>
        <taxon>Planctomycetales</taxon>
        <taxon>Planctomycetaceae</taxon>
        <taxon>Maioricimonas</taxon>
    </lineage>
</organism>
<gene>
    <name evidence="2" type="ORF">Mal4_06620</name>
</gene>
<keyword evidence="1" id="KW-0175">Coiled coil</keyword>